<feature type="compositionally biased region" description="Basic and acidic residues" evidence="1">
    <location>
        <begin position="50"/>
        <end position="72"/>
    </location>
</feature>
<dbReference type="InterPro" id="IPR002389">
    <property type="entry name" value="ANX2"/>
</dbReference>
<dbReference type="GeneTree" id="ENSGT01010000227741"/>
<reference evidence="2" key="3">
    <citation type="submission" date="2025-09" db="UniProtKB">
        <authorList>
            <consortium name="Ensembl"/>
        </authorList>
    </citation>
    <scope>IDENTIFICATION</scope>
</reference>
<dbReference type="PRINTS" id="PR00198">
    <property type="entry name" value="ANNEXINII"/>
</dbReference>
<dbReference type="Ensembl" id="ENSPLOT00000019762.1">
    <property type="protein sequence ID" value="ENSPLOP00000017841.1"/>
    <property type="gene ID" value="ENSPLOG00000012991.1"/>
</dbReference>
<reference evidence="2" key="1">
    <citation type="journal article" date="2019" name="bioRxiv">
        <title>Long live the king: chromosome-level assembly of the lion (Panthera leo) using linked-read, Hi-C, and long read data.</title>
        <authorList>
            <person name="Armstrong E.E."/>
            <person name="Taylor R.W."/>
            <person name="Miller D.E."/>
            <person name="Kaelin C."/>
            <person name="Barsh G."/>
            <person name="Hadly E.A."/>
            <person name="Petrov D."/>
        </authorList>
    </citation>
    <scope>NUCLEOTIDE SEQUENCE [LARGE SCALE GENOMIC DNA]</scope>
</reference>
<keyword evidence="3" id="KW-1185">Reference proteome</keyword>
<feature type="region of interest" description="Disordered" evidence="1">
    <location>
        <begin position="12"/>
        <end position="72"/>
    </location>
</feature>
<reference evidence="2" key="2">
    <citation type="submission" date="2025-08" db="UniProtKB">
        <authorList>
            <consortium name="Ensembl"/>
        </authorList>
    </citation>
    <scope>IDENTIFICATION</scope>
</reference>
<feature type="compositionally biased region" description="Polar residues" evidence="1">
    <location>
        <begin position="33"/>
        <end position="46"/>
    </location>
</feature>
<name>A0A8C8XEL7_PANLE</name>
<accession>A0A8C8XEL7</accession>
<dbReference type="GO" id="GO:0005509">
    <property type="term" value="F:calcium ion binding"/>
    <property type="evidence" value="ECO:0007669"/>
    <property type="project" value="InterPro"/>
</dbReference>
<organism evidence="2 3">
    <name type="scientific">Panthera leo</name>
    <name type="common">Lion</name>
    <dbReference type="NCBI Taxonomy" id="9689"/>
    <lineage>
        <taxon>Eukaryota</taxon>
        <taxon>Metazoa</taxon>
        <taxon>Chordata</taxon>
        <taxon>Craniata</taxon>
        <taxon>Vertebrata</taxon>
        <taxon>Euteleostomi</taxon>
        <taxon>Mammalia</taxon>
        <taxon>Eutheria</taxon>
        <taxon>Laurasiatheria</taxon>
        <taxon>Carnivora</taxon>
        <taxon>Feliformia</taxon>
        <taxon>Felidae</taxon>
        <taxon>Pantherinae</taxon>
        <taxon>Panthera</taxon>
    </lineage>
</organism>
<dbReference type="GO" id="GO:0004859">
    <property type="term" value="F:phospholipase inhibitor activity"/>
    <property type="evidence" value="ECO:0007669"/>
    <property type="project" value="InterPro"/>
</dbReference>
<dbReference type="AlphaFoldDB" id="A0A8C8XEL7"/>
<evidence type="ECO:0000256" key="1">
    <source>
        <dbReference type="SAM" id="MobiDB-lite"/>
    </source>
</evidence>
<evidence type="ECO:0000313" key="3">
    <source>
        <dbReference type="Proteomes" id="UP000694399"/>
    </source>
</evidence>
<protein>
    <submittedName>
        <fullName evidence="2">Uncharacterized protein</fullName>
    </submittedName>
</protein>
<dbReference type="Proteomes" id="UP000694399">
    <property type="component" value="Chromosome A3"/>
</dbReference>
<proteinExistence type="predicted"/>
<dbReference type="GO" id="GO:0008092">
    <property type="term" value="F:cytoskeletal protein binding"/>
    <property type="evidence" value="ECO:0007669"/>
    <property type="project" value="InterPro"/>
</dbReference>
<sequence length="72" mass="8239">MSAVHEILSKLSLEGDHSTFPSAYRSVQEHTNLDQPESDPLNTEMTIKTKGVDEEGRKEGRKEKERKERNGR</sequence>
<dbReference type="OMA" id="MFTIHDI"/>
<evidence type="ECO:0000313" key="2">
    <source>
        <dbReference type="Ensembl" id="ENSPLOP00000017841.1"/>
    </source>
</evidence>
<dbReference type="GO" id="GO:0005544">
    <property type="term" value="F:calcium-dependent phospholipid binding"/>
    <property type="evidence" value="ECO:0007669"/>
    <property type="project" value="InterPro"/>
</dbReference>